<dbReference type="Proteomes" id="UP000521017">
    <property type="component" value="Unassembled WGS sequence"/>
</dbReference>
<accession>A0A7X0J6R6</accession>
<dbReference type="InterPro" id="IPR011466">
    <property type="entry name" value="DUF1572"/>
</dbReference>
<dbReference type="EMBL" id="JACHCC010000011">
    <property type="protein sequence ID" value="MBB6501983.1"/>
    <property type="molecule type" value="Genomic_DNA"/>
</dbReference>
<comment type="caution">
    <text evidence="1">The sequence shown here is derived from an EMBL/GenBank/DDBJ whole genome shotgun (WGS) entry which is preliminary data.</text>
</comment>
<evidence type="ECO:0000313" key="1">
    <source>
        <dbReference type="EMBL" id="MBB6501983.1"/>
    </source>
</evidence>
<proteinExistence type="predicted"/>
<dbReference type="Pfam" id="PF07609">
    <property type="entry name" value="DUF1572"/>
    <property type="match status" value="1"/>
</dbReference>
<sequence length="151" mass="17431">MKTEFYIQLFNRDIARLNAELEMYPDDESLWLVLPGTMNSGGNLIQHLIGNLKTFVGNPFGHINYERNRDAEFNARLFTKDELVKELNQLAAIITASLSALTEAKLAEEYPAEIKVVQEEQTIEYVLVHLFAHLSYHTGQLNYHRRYVTSK</sequence>
<reference evidence="1 2" key="1">
    <citation type="submission" date="2020-08" db="EMBL/GenBank/DDBJ databases">
        <title>Genomic Encyclopedia of Type Strains, Phase IV (KMG-V): Genome sequencing to study the core and pangenomes of soil and plant-associated prokaryotes.</title>
        <authorList>
            <person name="Whitman W."/>
        </authorList>
    </citation>
    <scope>NUCLEOTIDE SEQUENCE [LARGE SCALE GENOMIC DNA]</scope>
    <source>
        <strain evidence="1 2">M2T3</strain>
    </source>
</reference>
<name>A0A7X0J6R6_9SPHI</name>
<gene>
    <name evidence="1" type="ORF">HDF25_004160</name>
</gene>
<dbReference type="RefSeq" id="WP_184628223.1">
    <property type="nucleotide sequence ID" value="NZ_JACHCC010000011.1"/>
</dbReference>
<evidence type="ECO:0008006" key="3">
    <source>
        <dbReference type="Google" id="ProtNLM"/>
    </source>
</evidence>
<dbReference type="SUPFAM" id="SSF109854">
    <property type="entry name" value="DinB/YfiT-like putative metalloenzymes"/>
    <property type="match status" value="1"/>
</dbReference>
<dbReference type="InterPro" id="IPR034660">
    <property type="entry name" value="DinB/YfiT-like"/>
</dbReference>
<organism evidence="1 2">
    <name type="scientific">Pedobacter cryoconitis</name>
    <dbReference type="NCBI Taxonomy" id="188932"/>
    <lineage>
        <taxon>Bacteria</taxon>
        <taxon>Pseudomonadati</taxon>
        <taxon>Bacteroidota</taxon>
        <taxon>Sphingobacteriia</taxon>
        <taxon>Sphingobacteriales</taxon>
        <taxon>Sphingobacteriaceae</taxon>
        <taxon>Pedobacter</taxon>
    </lineage>
</organism>
<evidence type="ECO:0000313" key="2">
    <source>
        <dbReference type="Proteomes" id="UP000521017"/>
    </source>
</evidence>
<dbReference type="AlphaFoldDB" id="A0A7X0J6R6"/>
<dbReference type="Gene3D" id="1.20.120.450">
    <property type="entry name" value="dinb family like domain"/>
    <property type="match status" value="1"/>
</dbReference>
<protein>
    <recommendedName>
        <fullName evidence="3">DinB superfamily protein</fullName>
    </recommendedName>
</protein>